<dbReference type="NCBIfam" id="TIGR01120">
    <property type="entry name" value="rpiB"/>
    <property type="match status" value="1"/>
</dbReference>
<dbReference type="Proteomes" id="UP000000852">
    <property type="component" value="Chromosome"/>
</dbReference>
<dbReference type="KEGG" id="phe:Phep_2450"/>
<reference evidence="4 5" key="1">
    <citation type="journal article" date="2009" name="Stand. Genomic Sci.">
        <title>Complete genome sequence of Pedobacter heparinus type strain (HIM 762-3).</title>
        <authorList>
            <person name="Han C."/>
            <person name="Spring S."/>
            <person name="Lapidus A."/>
            <person name="Del Rio T.G."/>
            <person name="Tice H."/>
            <person name="Copeland A."/>
            <person name="Cheng J.F."/>
            <person name="Lucas S."/>
            <person name="Chen F."/>
            <person name="Nolan M."/>
            <person name="Bruce D."/>
            <person name="Goodwin L."/>
            <person name="Pitluck S."/>
            <person name="Ivanova N."/>
            <person name="Mavromatis K."/>
            <person name="Mikhailova N."/>
            <person name="Pati A."/>
            <person name="Chen A."/>
            <person name="Palaniappan K."/>
            <person name="Land M."/>
            <person name="Hauser L."/>
            <person name="Chang Y.J."/>
            <person name="Jeffries C.C."/>
            <person name="Saunders E."/>
            <person name="Chertkov O."/>
            <person name="Brettin T."/>
            <person name="Goker M."/>
            <person name="Rohde M."/>
            <person name="Bristow J."/>
            <person name="Eisen J.A."/>
            <person name="Markowitz V."/>
            <person name="Hugenholtz P."/>
            <person name="Kyrpides N.C."/>
            <person name="Klenk H.P."/>
            <person name="Detter J.C."/>
        </authorList>
    </citation>
    <scope>NUCLEOTIDE SEQUENCE [LARGE SCALE GENOMIC DNA]</scope>
    <source>
        <strain evidence="5">ATCC 13125 / DSM 2366 / CIP 104194 / JCM 7457 / NBRC 12017 / NCIMB 9290 / NRRL B-14731 / HIM 762-3</strain>
    </source>
</reference>
<evidence type="ECO:0000313" key="5">
    <source>
        <dbReference type="Proteomes" id="UP000000852"/>
    </source>
</evidence>
<evidence type="ECO:0000256" key="3">
    <source>
        <dbReference type="PIRSR" id="PIRSR005384-1"/>
    </source>
</evidence>
<dbReference type="InterPro" id="IPR051812">
    <property type="entry name" value="SPI_LacAB/RpiB"/>
</dbReference>
<dbReference type="Gene3D" id="3.40.1400.10">
    <property type="entry name" value="Sugar-phosphate isomerase, RpiB/LacA/LacB"/>
    <property type="match status" value="1"/>
</dbReference>
<dbReference type="AlphaFoldDB" id="C6XZF8"/>
<organism evidence="4 5">
    <name type="scientific">Pedobacter heparinus (strain ATCC 13125 / DSM 2366 / CIP 104194 / JCM 7457 / NBRC 12017 / NCIMB 9290 / NRRL B-14731 / HIM 762-3)</name>
    <dbReference type="NCBI Taxonomy" id="485917"/>
    <lineage>
        <taxon>Bacteria</taxon>
        <taxon>Pseudomonadati</taxon>
        <taxon>Bacteroidota</taxon>
        <taxon>Sphingobacteriia</taxon>
        <taxon>Sphingobacteriales</taxon>
        <taxon>Sphingobacteriaceae</taxon>
        <taxon>Pedobacter</taxon>
    </lineage>
</organism>
<gene>
    <name evidence="4" type="ordered locus">Phep_2450</name>
</gene>
<keyword evidence="2 4" id="KW-0413">Isomerase</keyword>
<dbReference type="PANTHER" id="PTHR43732:SF1">
    <property type="entry name" value="RIBOSE 5-PHOSPHATE ISOMERASE"/>
    <property type="match status" value="1"/>
</dbReference>
<keyword evidence="5" id="KW-1185">Reference proteome</keyword>
<dbReference type="SUPFAM" id="SSF89623">
    <property type="entry name" value="Ribose/Galactose isomerase RpiB/AlsB"/>
    <property type="match status" value="1"/>
</dbReference>
<evidence type="ECO:0000256" key="2">
    <source>
        <dbReference type="ARBA" id="ARBA00023235"/>
    </source>
</evidence>
<dbReference type="EMBL" id="CP001681">
    <property type="protein sequence ID" value="ACU04654.1"/>
    <property type="molecule type" value="Genomic_DNA"/>
</dbReference>
<dbReference type="Pfam" id="PF02502">
    <property type="entry name" value="LacAB_rpiB"/>
    <property type="match status" value="1"/>
</dbReference>
<evidence type="ECO:0000256" key="1">
    <source>
        <dbReference type="ARBA" id="ARBA00008754"/>
    </source>
</evidence>
<dbReference type="eggNOG" id="COG0698">
    <property type="taxonomic scope" value="Bacteria"/>
</dbReference>
<comment type="similarity">
    <text evidence="1">Belongs to the LacAB/RpiB family.</text>
</comment>
<dbReference type="OrthoDB" id="1778624at2"/>
<protein>
    <submittedName>
        <fullName evidence="4">Sugar-phosphate isomerase, RpiB/LacA/LacB family</fullName>
    </submittedName>
</protein>
<dbReference type="InterPro" id="IPR003500">
    <property type="entry name" value="RpiB_LacA_LacB"/>
</dbReference>
<dbReference type="HOGENOM" id="CLU_091396_4_1_10"/>
<name>C6XZF8_PEDHD</name>
<evidence type="ECO:0000313" key="4">
    <source>
        <dbReference type="EMBL" id="ACU04654.1"/>
    </source>
</evidence>
<dbReference type="PIRSF" id="PIRSF005384">
    <property type="entry name" value="RpiB_LacA_B"/>
    <property type="match status" value="1"/>
</dbReference>
<dbReference type="STRING" id="485917.Phep_2450"/>
<feature type="active site" description="Proton donor" evidence="3">
    <location>
        <position position="98"/>
    </location>
</feature>
<dbReference type="GO" id="GO:0016861">
    <property type="term" value="F:intramolecular oxidoreductase activity, interconverting aldoses and ketoses"/>
    <property type="evidence" value="ECO:0007669"/>
    <property type="project" value="UniProtKB-ARBA"/>
</dbReference>
<dbReference type="PANTHER" id="PTHR43732">
    <property type="entry name" value="RIBOSE 5-PHOSPHATE ISOMERASE-RELATED"/>
    <property type="match status" value="1"/>
</dbReference>
<dbReference type="GO" id="GO:0005975">
    <property type="term" value="P:carbohydrate metabolic process"/>
    <property type="evidence" value="ECO:0007669"/>
    <property type="project" value="InterPro"/>
</dbReference>
<dbReference type="InterPro" id="IPR004785">
    <property type="entry name" value="RpiB"/>
</dbReference>
<dbReference type="InterPro" id="IPR036569">
    <property type="entry name" value="RpiB_LacA_LacB_sf"/>
</dbReference>
<dbReference type="NCBIfam" id="NF004051">
    <property type="entry name" value="PRK05571.1"/>
    <property type="match status" value="1"/>
</dbReference>
<dbReference type="NCBIfam" id="TIGR00689">
    <property type="entry name" value="rpiB_lacA_lacB"/>
    <property type="match status" value="1"/>
</dbReference>
<dbReference type="RefSeq" id="WP_015808266.1">
    <property type="nucleotide sequence ID" value="NC_013061.1"/>
</dbReference>
<accession>C6XZF8</accession>
<sequence length="149" mass="16104">MKIIIGSDHAGFTYKNILLTTLTAAGYEVLDLGTYTSAATDYPDHAAAVARAILEKKGERGILVCGSAVGVSIAANKFKGIRAGVCHDTYSAHQSVEHDDVNILCMGERVIGIELAKDISFAFLKASFTHEERHIKRLAKITAIENEEL</sequence>
<feature type="active site" description="Proton acceptor" evidence="3">
    <location>
        <position position="65"/>
    </location>
</feature>
<proteinExistence type="inferred from homology"/>